<dbReference type="CDD" id="cd01948">
    <property type="entry name" value="EAL"/>
    <property type="match status" value="1"/>
</dbReference>
<dbReference type="InterPro" id="IPR000160">
    <property type="entry name" value="GGDEF_dom"/>
</dbReference>
<dbReference type="Pfam" id="PF00498">
    <property type="entry name" value="FHA"/>
    <property type="match status" value="1"/>
</dbReference>
<dbReference type="RefSeq" id="WP_046660636.1">
    <property type="nucleotide sequence ID" value="NZ_CP011304.1"/>
</dbReference>
<dbReference type="EMBL" id="CP011304">
    <property type="protein sequence ID" value="AKE62631.1"/>
    <property type="molecule type" value="Genomic_DNA"/>
</dbReference>
<dbReference type="SMART" id="SM00052">
    <property type="entry name" value="EAL"/>
    <property type="match status" value="1"/>
</dbReference>
<dbReference type="PROSITE" id="PS50887">
    <property type="entry name" value="GGDEF"/>
    <property type="match status" value="1"/>
</dbReference>
<dbReference type="PANTHER" id="PTHR33121">
    <property type="entry name" value="CYCLIC DI-GMP PHOSPHODIESTERASE PDEF"/>
    <property type="match status" value="1"/>
</dbReference>
<protein>
    <submittedName>
        <fullName evidence="4">Diguanylate cyclase/phosphodiesterase</fullName>
    </submittedName>
</protein>
<sequence>MINGSSNTRYLLIVEDPQGRRTITLEEMKYSLGRKSDNQIVLRSKHASRYHATLIKKSIDRQKFSYWILDGDLEGNKSHNGIYVNGSKCLIHELKDGDLINFGCDINASFHLIASQAKIEQAPVKSLGQLQGNLTENQTHSSQNDLHAKSTLIIHQSPSEIISFDSQIQEEYSSIVFTDLPNRSLFNEYLSSAINNAQKNNKLIGLLLLDLERLRNVNNQLGYRLRDKLLKILIERLIKSLRSEDIVAHWRGYEFIILLPQINDANDLEKVSQRIIKTLESNYEIENHSLVVQLSLGSVIYPPDGTDRKVILQKLEENLVAVKNNTNNNPQIESVNVPSKNTRSSKVEYFLYQAMRNNELALYYQPQVNIPQRQVEGLEVLLRWLHPQFGLIAPNRFLPLVEESELILELNRWVLKNACQQAQIWQQRGLLYTPISINLSPHQLRDPQLFTTLKEVLTETKIGTFFLEMEITETSLLENSRETSRILGDLQKLGISITLDDFGSGYASIAYLGQFPVKKLKIEQSLTKKLTITPQDTRFISSLLAIAKSFNLIVIAKGVETQQQLEILQELGCERIQGNRISCPLAVEEMTKFLHIHRTLSVISDQLPVSDVGF</sequence>
<feature type="domain" description="EAL" evidence="2">
    <location>
        <begin position="344"/>
        <end position="598"/>
    </location>
</feature>
<dbReference type="SMART" id="SM00267">
    <property type="entry name" value="GGDEF"/>
    <property type="match status" value="1"/>
</dbReference>
<feature type="domain" description="GGDEF" evidence="3">
    <location>
        <begin position="202"/>
        <end position="335"/>
    </location>
</feature>
<dbReference type="GO" id="GO:0071111">
    <property type="term" value="F:cyclic-guanylate-specific phosphodiesterase activity"/>
    <property type="evidence" value="ECO:0007669"/>
    <property type="project" value="InterPro"/>
</dbReference>
<dbReference type="SUPFAM" id="SSF49879">
    <property type="entry name" value="SMAD/FHA domain"/>
    <property type="match status" value="1"/>
</dbReference>
<dbReference type="Gene3D" id="2.60.200.20">
    <property type="match status" value="1"/>
</dbReference>
<dbReference type="Gene3D" id="3.20.20.450">
    <property type="entry name" value="EAL domain"/>
    <property type="match status" value="1"/>
</dbReference>
<dbReference type="InterPro" id="IPR029787">
    <property type="entry name" value="Nucleotide_cyclase"/>
</dbReference>
<feature type="domain" description="FHA" evidence="1">
    <location>
        <begin position="30"/>
        <end position="89"/>
    </location>
</feature>
<dbReference type="AlphaFoldDB" id="A0A0F6U0R1"/>
<dbReference type="InterPro" id="IPR000253">
    <property type="entry name" value="FHA_dom"/>
</dbReference>
<dbReference type="InterPro" id="IPR001633">
    <property type="entry name" value="EAL_dom"/>
</dbReference>
<evidence type="ECO:0000259" key="1">
    <source>
        <dbReference type="PROSITE" id="PS50006"/>
    </source>
</evidence>
<dbReference type="InterPro" id="IPR035919">
    <property type="entry name" value="EAL_sf"/>
</dbReference>
<dbReference type="PANTHER" id="PTHR33121:SF71">
    <property type="entry name" value="OXYGEN SENSOR PROTEIN DOSP"/>
    <property type="match status" value="1"/>
</dbReference>
<organism evidence="4 5">
    <name type="scientific">Microcystis aeruginosa NIES-2549</name>
    <dbReference type="NCBI Taxonomy" id="1641812"/>
    <lineage>
        <taxon>Bacteria</taxon>
        <taxon>Bacillati</taxon>
        <taxon>Cyanobacteriota</taxon>
        <taxon>Cyanophyceae</taxon>
        <taxon>Oscillatoriophycideae</taxon>
        <taxon>Chroococcales</taxon>
        <taxon>Microcystaceae</taxon>
        <taxon>Microcystis</taxon>
    </lineage>
</organism>
<dbReference type="SUPFAM" id="SSF141868">
    <property type="entry name" value="EAL domain-like"/>
    <property type="match status" value="1"/>
</dbReference>
<dbReference type="HOGENOM" id="CLU_000445_70_20_3"/>
<dbReference type="InterPro" id="IPR050706">
    <property type="entry name" value="Cyclic-di-GMP_PDE-like"/>
</dbReference>
<dbReference type="Gene3D" id="3.30.70.270">
    <property type="match status" value="1"/>
</dbReference>
<dbReference type="NCBIfam" id="TIGR00254">
    <property type="entry name" value="GGDEF"/>
    <property type="match status" value="1"/>
</dbReference>
<accession>A0A0F6U0R1</accession>
<dbReference type="Pfam" id="PF00563">
    <property type="entry name" value="EAL"/>
    <property type="match status" value="1"/>
</dbReference>
<evidence type="ECO:0000313" key="5">
    <source>
        <dbReference type="Proteomes" id="UP000034103"/>
    </source>
</evidence>
<gene>
    <name evidence="4" type="ORF">MYAER_0267</name>
</gene>
<name>A0A0F6U0R1_MICAE</name>
<evidence type="ECO:0000259" key="2">
    <source>
        <dbReference type="PROSITE" id="PS50883"/>
    </source>
</evidence>
<dbReference type="PROSITE" id="PS50883">
    <property type="entry name" value="EAL"/>
    <property type="match status" value="1"/>
</dbReference>
<dbReference type="Proteomes" id="UP000034103">
    <property type="component" value="Chromosome"/>
</dbReference>
<dbReference type="InterPro" id="IPR043128">
    <property type="entry name" value="Rev_trsase/Diguanyl_cyclase"/>
</dbReference>
<dbReference type="SMART" id="SM00240">
    <property type="entry name" value="FHA"/>
    <property type="match status" value="1"/>
</dbReference>
<dbReference type="CDD" id="cd01949">
    <property type="entry name" value="GGDEF"/>
    <property type="match status" value="1"/>
</dbReference>
<reference evidence="4 5" key="1">
    <citation type="journal article" date="2015" name="Genome Announc.">
        <title>Complete Genome Sequence of Microcystis aeruginosa NIES-2549, a Bloom-Forming Cyanobacterium from Lake Kasumigaura, Japan.</title>
        <authorList>
            <person name="Yamaguchi H."/>
            <person name="Suzuki S."/>
            <person name="Tanabe Y."/>
            <person name="Osana Y."/>
            <person name="Shimura Y."/>
            <person name="Ishida K."/>
            <person name="Kawachi M."/>
        </authorList>
    </citation>
    <scope>NUCLEOTIDE SEQUENCE [LARGE SCALE GENOMIC DNA]</scope>
    <source>
        <strain evidence="4 5">NIES-2549</strain>
    </source>
</reference>
<dbReference type="Pfam" id="PF00990">
    <property type="entry name" value="GGDEF"/>
    <property type="match status" value="1"/>
</dbReference>
<dbReference type="PROSITE" id="PS50006">
    <property type="entry name" value="FHA_DOMAIN"/>
    <property type="match status" value="1"/>
</dbReference>
<dbReference type="SUPFAM" id="SSF55073">
    <property type="entry name" value="Nucleotide cyclase"/>
    <property type="match status" value="1"/>
</dbReference>
<dbReference type="InterPro" id="IPR008984">
    <property type="entry name" value="SMAD_FHA_dom_sf"/>
</dbReference>
<evidence type="ECO:0000259" key="3">
    <source>
        <dbReference type="PROSITE" id="PS50887"/>
    </source>
</evidence>
<proteinExistence type="predicted"/>
<dbReference type="PATRIC" id="fig|1641812.3.peg.278"/>
<evidence type="ECO:0000313" key="4">
    <source>
        <dbReference type="EMBL" id="AKE62631.1"/>
    </source>
</evidence>